<dbReference type="Gene3D" id="2.60.110.10">
    <property type="entry name" value="Thaumatin"/>
    <property type="match status" value="1"/>
</dbReference>
<dbReference type="SUPFAM" id="SSF47699">
    <property type="entry name" value="Bifunctional inhibitor/lipid-transfer protein/seed storage 2S albumin"/>
    <property type="match status" value="1"/>
</dbReference>
<dbReference type="PRINTS" id="PR00347">
    <property type="entry name" value="THAUMATIN"/>
</dbReference>
<dbReference type="InterPro" id="IPR037176">
    <property type="entry name" value="Osmotin/thaumatin-like_sf"/>
</dbReference>
<feature type="signal peptide" evidence="3">
    <location>
        <begin position="1"/>
        <end position="27"/>
    </location>
</feature>
<evidence type="ECO:0000313" key="6">
    <source>
        <dbReference type="Proteomes" id="UP001642360"/>
    </source>
</evidence>
<reference evidence="5 6" key="1">
    <citation type="submission" date="2024-02" db="EMBL/GenBank/DDBJ databases">
        <authorList>
            <person name="Vignale AGUSTIN F."/>
            <person name="Sosa J E."/>
            <person name="Modenutti C."/>
        </authorList>
    </citation>
    <scope>NUCLEOTIDE SEQUENCE [LARGE SCALE GENOMIC DNA]</scope>
</reference>
<gene>
    <name evidence="5" type="ORF">ILEXP_LOCUS7804</name>
</gene>
<comment type="caution">
    <text evidence="5">The sequence shown here is derived from an EMBL/GenBank/DDBJ whole genome shotgun (WGS) entry which is preliminary data.</text>
</comment>
<name>A0ABC8R5S4_9AQUA</name>
<dbReference type="SMART" id="SM00205">
    <property type="entry name" value="THN"/>
    <property type="match status" value="1"/>
</dbReference>
<dbReference type="Pfam" id="PF00314">
    <property type="entry name" value="Thaumatin"/>
    <property type="match status" value="1"/>
</dbReference>
<feature type="chain" id="PRO_5044779258" description="Bifunctional inhibitor/plant lipid transfer protein/seed storage helical domain-containing protein" evidence="3">
    <location>
        <begin position="28"/>
        <end position="328"/>
    </location>
</feature>
<dbReference type="InterPro" id="IPR001938">
    <property type="entry name" value="Thaumatin"/>
</dbReference>
<dbReference type="SUPFAM" id="SSF49870">
    <property type="entry name" value="Osmotin, thaumatin-like protein"/>
    <property type="match status" value="1"/>
</dbReference>
<evidence type="ECO:0000256" key="1">
    <source>
        <dbReference type="ARBA" id="ARBA00010607"/>
    </source>
</evidence>
<dbReference type="FunFam" id="2.60.110.10:FF:000002">
    <property type="entry name" value="Thaumatin-like protein 1a"/>
    <property type="match status" value="1"/>
</dbReference>
<dbReference type="EMBL" id="CAUOFW020001036">
    <property type="protein sequence ID" value="CAK9140360.1"/>
    <property type="molecule type" value="Genomic_DNA"/>
</dbReference>
<keyword evidence="6" id="KW-1185">Reference proteome</keyword>
<evidence type="ECO:0000259" key="4">
    <source>
        <dbReference type="SMART" id="SM00499"/>
    </source>
</evidence>
<dbReference type="PROSITE" id="PS51367">
    <property type="entry name" value="THAUMATIN_2"/>
    <property type="match status" value="1"/>
</dbReference>
<accession>A0ABC8R5S4</accession>
<dbReference type="InterPro" id="IPR036312">
    <property type="entry name" value="Bifun_inhib/LTP/seed_sf"/>
</dbReference>
<dbReference type="PANTHER" id="PTHR31048">
    <property type="entry name" value="OS03G0233200 PROTEIN"/>
    <property type="match status" value="1"/>
</dbReference>
<protein>
    <recommendedName>
        <fullName evidence="4">Bifunctional inhibitor/plant lipid transfer protein/seed storage helical domain-containing protein</fullName>
    </recommendedName>
</protein>
<comment type="similarity">
    <text evidence="1">Belongs to the thaumatin family.</text>
</comment>
<sequence length="328" mass="35071">MKFFHEKAMPLLVLLGVMAVMVQESKGLPCGSTFFSALVQLIPCRAAVAPFSPVPPTEACCTSIKALGQPCLCTIVNGPPISGVDRNIALELPEKCTANFEPCNSLTPSLIQSFFTLQNRCERTIWPGILSGAGRPQLVNGGLELKQNEKININAPKGWSGRFWARSECSFDRSGKGRCITGDCGGVVQCAGAGGAPPASLAEFTLDSPLDFYDVSLVDGFNIPISIVPSGGSGNCTEVRCLSDLNLLCPSHLQIISNGRIVACKSACMAFNKPEYCCTGDYNDPKKCKPTRYSEVFKAACPTAYSYAYDDATSTFTCDGANYLITFC</sequence>
<evidence type="ECO:0000256" key="2">
    <source>
        <dbReference type="ARBA" id="ARBA00023157"/>
    </source>
</evidence>
<dbReference type="CDD" id="cd09218">
    <property type="entry name" value="TLP-PA"/>
    <property type="match status" value="1"/>
</dbReference>
<evidence type="ECO:0000256" key="3">
    <source>
        <dbReference type="SAM" id="SignalP"/>
    </source>
</evidence>
<dbReference type="AlphaFoldDB" id="A0ABC8R5S4"/>
<dbReference type="InterPro" id="IPR017949">
    <property type="entry name" value="Thaumatin_CS"/>
</dbReference>
<keyword evidence="2" id="KW-1015">Disulfide bond</keyword>
<dbReference type="SMART" id="SM00499">
    <property type="entry name" value="AAI"/>
    <property type="match status" value="1"/>
</dbReference>
<dbReference type="InterPro" id="IPR016140">
    <property type="entry name" value="Bifunc_inhib/LTP/seed_store"/>
</dbReference>
<dbReference type="PROSITE" id="PS00316">
    <property type="entry name" value="THAUMATIN_1"/>
    <property type="match status" value="1"/>
</dbReference>
<proteinExistence type="inferred from homology"/>
<dbReference type="Gene3D" id="1.10.110.10">
    <property type="entry name" value="Plant lipid-transfer and hydrophobic proteins"/>
    <property type="match status" value="1"/>
</dbReference>
<dbReference type="Proteomes" id="UP001642360">
    <property type="component" value="Unassembled WGS sequence"/>
</dbReference>
<organism evidence="5 6">
    <name type="scientific">Ilex paraguariensis</name>
    <name type="common">yerba mate</name>
    <dbReference type="NCBI Taxonomy" id="185542"/>
    <lineage>
        <taxon>Eukaryota</taxon>
        <taxon>Viridiplantae</taxon>
        <taxon>Streptophyta</taxon>
        <taxon>Embryophyta</taxon>
        <taxon>Tracheophyta</taxon>
        <taxon>Spermatophyta</taxon>
        <taxon>Magnoliopsida</taxon>
        <taxon>eudicotyledons</taxon>
        <taxon>Gunneridae</taxon>
        <taxon>Pentapetalae</taxon>
        <taxon>asterids</taxon>
        <taxon>campanulids</taxon>
        <taxon>Aquifoliales</taxon>
        <taxon>Aquifoliaceae</taxon>
        <taxon>Ilex</taxon>
    </lineage>
</organism>
<keyword evidence="3" id="KW-0732">Signal</keyword>
<feature type="domain" description="Bifunctional inhibitor/plant lipid transfer protein/seed storage helical" evidence="4">
    <location>
        <begin position="30"/>
        <end position="103"/>
    </location>
</feature>
<evidence type="ECO:0000313" key="5">
    <source>
        <dbReference type="EMBL" id="CAK9140360.1"/>
    </source>
</evidence>
<dbReference type="Pfam" id="PF00234">
    <property type="entry name" value="Tryp_alpha_amyl"/>
    <property type="match status" value="1"/>
</dbReference>